<reference evidence="1 2" key="1">
    <citation type="submission" date="2015-10" db="EMBL/GenBank/DDBJ databases">
        <title>Genome analyses suggest a sexual origin of heterokaryosis in a supposedly ancient asexual fungus.</title>
        <authorList>
            <person name="Ropars J."/>
            <person name="Sedzielewska K."/>
            <person name="Noel J."/>
            <person name="Charron P."/>
            <person name="Farinelli L."/>
            <person name="Marton T."/>
            <person name="Kruger M."/>
            <person name="Pelin A."/>
            <person name="Brachmann A."/>
            <person name="Corradi N."/>
        </authorList>
    </citation>
    <scope>NUCLEOTIDE SEQUENCE [LARGE SCALE GENOMIC DNA]</scope>
    <source>
        <strain evidence="1 2">A4</strain>
    </source>
</reference>
<dbReference type="VEuPathDB" id="FungiDB:RhiirFUN_016629"/>
<protein>
    <submittedName>
        <fullName evidence="1">Uncharacterized protein</fullName>
    </submittedName>
</protein>
<evidence type="ECO:0000313" key="2">
    <source>
        <dbReference type="Proteomes" id="UP000234323"/>
    </source>
</evidence>
<proteinExistence type="predicted"/>
<gene>
    <name evidence="1" type="ORF">RhiirA4_425443</name>
</gene>
<dbReference type="InterPro" id="IPR027417">
    <property type="entry name" value="P-loop_NTPase"/>
</dbReference>
<sequence>MFWKTLGACIKQNARAHINFESSSSFESADDLKINSSDDFQETFDQSKWKKRIVLLIDEFDKLYEADEDVRSSCLETFRSMISSRDNYAMWSIVAISTFSILYLKSKKVITPFNIIEDIYNQTTGHAGLVCLCGRSIQNNLVEEIVDDKLSFSSWLKFALKPLQKEILGYSTFNKMIDILKDKNAKPAIDLLRSRFSGVLDFVTIYDDVEDQLAQFLVAEGVLIRDETTKSYKVADDLYVNGIKNIQVPQESVYDTELCRVLVNWIVKVGGIEVDGQWYIVENRDNGRNKHLYSNIVITADRQRIVLELLATATKNDLDEHFESVLKYAELLSADEIWIVHFTCEDGYAARKLHWLLDDKINVVHFFHDRRMLNVLMNARYADSDGTIKFIVDQVVPLQS</sequence>
<name>A0A2I1H198_9GLOM</name>
<keyword evidence="2" id="KW-1185">Reference proteome</keyword>
<dbReference type="AlphaFoldDB" id="A0A2I1H198"/>
<dbReference type="EMBL" id="LLXI01001247">
    <property type="protein sequence ID" value="PKY52660.1"/>
    <property type="molecule type" value="Genomic_DNA"/>
</dbReference>
<dbReference type="Gene3D" id="3.40.50.300">
    <property type="entry name" value="P-loop containing nucleotide triphosphate hydrolases"/>
    <property type="match status" value="1"/>
</dbReference>
<accession>A0A2I1H198</accession>
<comment type="caution">
    <text evidence="1">The sequence shown here is derived from an EMBL/GenBank/DDBJ whole genome shotgun (WGS) entry which is preliminary data.</text>
</comment>
<evidence type="ECO:0000313" key="1">
    <source>
        <dbReference type="EMBL" id="PKY52660.1"/>
    </source>
</evidence>
<dbReference type="Proteomes" id="UP000234323">
    <property type="component" value="Unassembled WGS sequence"/>
</dbReference>
<organism evidence="1 2">
    <name type="scientific">Rhizophagus irregularis</name>
    <dbReference type="NCBI Taxonomy" id="588596"/>
    <lineage>
        <taxon>Eukaryota</taxon>
        <taxon>Fungi</taxon>
        <taxon>Fungi incertae sedis</taxon>
        <taxon>Mucoromycota</taxon>
        <taxon>Glomeromycotina</taxon>
        <taxon>Glomeromycetes</taxon>
        <taxon>Glomerales</taxon>
        <taxon>Glomeraceae</taxon>
        <taxon>Rhizophagus</taxon>
    </lineage>
</organism>
<dbReference type="VEuPathDB" id="FungiDB:FUN_012764"/>
<dbReference type="VEuPathDB" id="FungiDB:RhiirA1_465407"/>